<protein>
    <submittedName>
        <fullName evidence="2">Uncharacterized protein</fullName>
    </submittedName>
</protein>
<dbReference type="AlphaFoldDB" id="A0A9X3MP45"/>
<comment type="caution">
    <text evidence="2">The sequence shown here is derived from an EMBL/GenBank/DDBJ whole genome shotgun (WGS) entry which is preliminary data.</text>
</comment>
<evidence type="ECO:0000256" key="1">
    <source>
        <dbReference type="SAM" id="MobiDB-lite"/>
    </source>
</evidence>
<dbReference type="RefSeq" id="WP_270038973.1">
    <property type="nucleotide sequence ID" value="NZ_JAPDOD010000004.1"/>
</dbReference>
<proteinExistence type="predicted"/>
<organism evidence="2 3">
    <name type="scientific">Solirubrobacter ginsenosidimutans</name>
    <dbReference type="NCBI Taxonomy" id="490573"/>
    <lineage>
        <taxon>Bacteria</taxon>
        <taxon>Bacillati</taxon>
        <taxon>Actinomycetota</taxon>
        <taxon>Thermoleophilia</taxon>
        <taxon>Solirubrobacterales</taxon>
        <taxon>Solirubrobacteraceae</taxon>
        <taxon>Solirubrobacter</taxon>
    </lineage>
</organism>
<evidence type="ECO:0000313" key="2">
    <source>
        <dbReference type="EMBL" id="MDA0160206.1"/>
    </source>
</evidence>
<name>A0A9X3MP45_9ACTN</name>
<sequence>MLDQSPPSRLERLRQRRRDRKQRRAWRRERRKVGVDLHDASTMAESSQFKSGFFTKK</sequence>
<gene>
    <name evidence="2" type="ORF">OM076_08025</name>
</gene>
<dbReference type="Proteomes" id="UP001149140">
    <property type="component" value="Unassembled WGS sequence"/>
</dbReference>
<accession>A0A9X3MP45</accession>
<feature type="compositionally biased region" description="Basic residues" evidence="1">
    <location>
        <begin position="14"/>
        <end position="31"/>
    </location>
</feature>
<dbReference type="EMBL" id="JAPDOD010000004">
    <property type="protein sequence ID" value="MDA0160206.1"/>
    <property type="molecule type" value="Genomic_DNA"/>
</dbReference>
<keyword evidence="3" id="KW-1185">Reference proteome</keyword>
<feature type="region of interest" description="Disordered" evidence="1">
    <location>
        <begin position="1"/>
        <end position="35"/>
    </location>
</feature>
<reference evidence="2" key="1">
    <citation type="submission" date="2022-10" db="EMBL/GenBank/DDBJ databases">
        <title>The WGS of Solirubrobacter ginsenosidimutans DSM 21036.</title>
        <authorList>
            <person name="Jiang Z."/>
        </authorList>
    </citation>
    <scope>NUCLEOTIDE SEQUENCE</scope>
    <source>
        <strain evidence="2">DSM 21036</strain>
    </source>
</reference>
<evidence type="ECO:0000313" key="3">
    <source>
        <dbReference type="Proteomes" id="UP001149140"/>
    </source>
</evidence>